<dbReference type="eggNOG" id="COG1335">
    <property type="taxonomic scope" value="Bacteria"/>
</dbReference>
<dbReference type="AlphaFoldDB" id="T0KIR6"/>
<proteinExistence type="predicted"/>
<gene>
    <name evidence="1" type="ORF">M529_05055</name>
</gene>
<comment type="caution">
    <text evidence="1">The sequence shown here is derived from an EMBL/GenBank/DDBJ whole genome shotgun (WGS) entry which is preliminary data.</text>
</comment>
<keyword evidence="2" id="KW-1185">Reference proteome</keyword>
<evidence type="ECO:0000313" key="1">
    <source>
        <dbReference type="EMBL" id="EQB33163.1"/>
    </source>
</evidence>
<name>T0KIR6_9SPHN</name>
<dbReference type="EMBL" id="AUWY01000047">
    <property type="protein sequence ID" value="EQB33163.1"/>
    <property type="molecule type" value="Genomic_DNA"/>
</dbReference>
<organism evidence="1 2">
    <name type="scientific">Sphingobium ummariense RL-3</name>
    <dbReference type="NCBI Taxonomy" id="1346791"/>
    <lineage>
        <taxon>Bacteria</taxon>
        <taxon>Pseudomonadati</taxon>
        <taxon>Pseudomonadota</taxon>
        <taxon>Alphaproteobacteria</taxon>
        <taxon>Sphingomonadales</taxon>
        <taxon>Sphingomonadaceae</taxon>
        <taxon>Sphingobium</taxon>
    </lineage>
</organism>
<sequence length="91" mass="9882">MYCELQRDWTREATVPGFMDVLKSFDGFNPEKAAHAATCSQGDQRTCLLDVAAKCPIQPVLEGTSTIVTKAGTPFDEAFDTCPPLFANPTP</sequence>
<dbReference type="Proteomes" id="UP000015523">
    <property type="component" value="Unassembled WGS sequence"/>
</dbReference>
<evidence type="ECO:0000313" key="2">
    <source>
        <dbReference type="Proteomes" id="UP000015523"/>
    </source>
</evidence>
<accession>T0KIR6</accession>
<dbReference type="PATRIC" id="fig|1346791.3.peg.970"/>
<reference evidence="1 2" key="1">
    <citation type="journal article" date="2013" name="Genome Announc.">
        <title>Draft Genome Sequence of Sphingobium ummariense Strain RL-3, a Hexachlorocyclohexane-Degrading Bacterium.</title>
        <authorList>
            <person name="Kohli P."/>
            <person name="Dua A."/>
            <person name="Sangwan N."/>
            <person name="Oldach P."/>
            <person name="Khurana J.P."/>
            <person name="Lal R."/>
        </authorList>
    </citation>
    <scope>NUCLEOTIDE SEQUENCE [LARGE SCALE GENOMIC DNA]</scope>
    <source>
        <strain evidence="1 2">RL-3</strain>
    </source>
</reference>
<protein>
    <submittedName>
        <fullName evidence="1">Uncharacterized protein</fullName>
    </submittedName>
</protein>